<reference evidence="2 3" key="1">
    <citation type="journal article" date="2018" name="Front. Plant Sci.">
        <title>Red Clover (Trifolium pratense) and Zigzag Clover (T. medium) - A Picture of Genomic Similarities and Differences.</title>
        <authorList>
            <person name="Dluhosova J."/>
            <person name="Istvanek J."/>
            <person name="Nedelnik J."/>
            <person name="Repkova J."/>
        </authorList>
    </citation>
    <scope>NUCLEOTIDE SEQUENCE [LARGE SCALE GENOMIC DNA]</scope>
    <source>
        <strain evidence="3">cv. 10/8</strain>
        <tissue evidence="2">Leaf</tissue>
    </source>
</reference>
<sequence length="47" mass="5323">MPRQRDDSPPPEPLQQDEPENTVALPCLKSMTWVMENKTSSPENKVA</sequence>
<accession>A0A392T8I8</accession>
<keyword evidence="3" id="KW-1185">Reference proteome</keyword>
<evidence type="ECO:0000256" key="1">
    <source>
        <dbReference type="SAM" id="MobiDB-lite"/>
    </source>
</evidence>
<dbReference type="AlphaFoldDB" id="A0A392T8I8"/>
<evidence type="ECO:0000313" key="3">
    <source>
        <dbReference type="Proteomes" id="UP000265520"/>
    </source>
</evidence>
<comment type="caution">
    <text evidence="2">The sequence shown here is derived from an EMBL/GenBank/DDBJ whole genome shotgun (WGS) entry which is preliminary data.</text>
</comment>
<protein>
    <submittedName>
        <fullName evidence="2">Protein FAR1-RELATED SEQUENCE 3-like</fullName>
    </submittedName>
</protein>
<evidence type="ECO:0000313" key="2">
    <source>
        <dbReference type="EMBL" id="MCI56625.1"/>
    </source>
</evidence>
<organism evidence="2 3">
    <name type="scientific">Trifolium medium</name>
    <dbReference type="NCBI Taxonomy" id="97028"/>
    <lineage>
        <taxon>Eukaryota</taxon>
        <taxon>Viridiplantae</taxon>
        <taxon>Streptophyta</taxon>
        <taxon>Embryophyta</taxon>
        <taxon>Tracheophyta</taxon>
        <taxon>Spermatophyta</taxon>
        <taxon>Magnoliopsida</taxon>
        <taxon>eudicotyledons</taxon>
        <taxon>Gunneridae</taxon>
        <taxon>Pentapetalae</taxon>
        <taxon>rosids</taxon>
        <taxon>fabids</taxon>
        <taxon>Fabales</taxon>
        <taxon>Fabaceae</taxon>
        <taxon>Papilionoideae</taxon>
        <taxon>50 kb inversion clade</taxon>
        <taxon>NPAAA clade</taxon>
        <taxon>Hologalegina</taxon>
        <taxon>IRL clade</taxon>
        <taxon>Trifolieae</taxon>
        <taxon>Trifolium</taxon>
    </lineage>
</organism>
<proteinExistence type="predicted"/>
<dbReference type="EMBL" id="LXQA010515402">
    <property type="protein sequence ID" value="MCI56625.1"/>
    <property type="molecule type" value="Genomic_DNA"/>
</dbReference>
<name>A0A392T8I8_9FABA</name>
<feature type="non-terminal residue" evidence="2">
    <location>
        <position position="47"/>
    </location>
</feature>
<feature type="region of interest" description="Disordered" evidence="1">
    <location>
        <begin position="1"/>
        <end position="22"/>
    </location>
</feature>
<dbReference type="Proteomes" id="UP000265520">
    <property type="component" value="Unassembled WGS sequence"/>
</dbReference>